<evidence type="ECO:0000313" key="2">
    <source>
        <dbReference type="EMBL" id="SEP08296.1"/>
    </source>
</evidence>
<evidence type="ECO:0000256" key="1">
    <source>
        <dbReference type="ARBA" id="ARBA00006484"/>
    </source>
</evidence>
<dbReference type="SUPFAM" id="SSF51735">
    <property type="entry name" value="NAD(P)-binding Rossmann-fold domains"/>
    <property type="match status" value="1"/>
</dbReference>
<protein>
    <submittedName>
        <fullName evidence="2">3-oxoacyl-[acyl-carrier-protein] reductase</fullName>
    </submittedName>
</protein>
<dbReference type="FunFam" id="3.40.50.720:FF:000084">
    <property type="entry name" value="Short-chain dehydrogenase reductase"/>
    <property type="match status" value="1"/>
</dbReference>
<dbReference type="Pfam" id="PF13561">
    <property type="entry name" value="adh_short_C2"/>
    <property type="match status" value="1"/>
</dbReference>
<dbReference type="InterPro" id="IPR036291">
    <property type="entry name" value="NAD(P)-bd_dom_sf"/>
</dbReference>
<dbReference type="Proteomes" id="UP000199126">
    <property type="component" value="Unassembled WGS sequence"/>
</dbReference>
<comment type="similarity">
    <text evidence="1">Belongs to the short-chain dehydrogenases/reductases (SDR) family.</text>
</comment>
<dbReference type="PRINTS" id="PR00081">
    <property type="entry name" value="GDHRDH"/>
</dbReference>
<dbReference type="AlphaFoldDB" id="A0A1H8UYQ7"/>
<dbReference type="InterPro" id="IPR002347">
    <property type="entry name" value="SDR_fam"/>
</dbReference>
<gene>
    <name evidence="2" type="ORF">SAMN04487948_11364</name>
</gene>
<dbReference type="OrthoDB" id="7442at2157"/>
<dbReference type="NCBIfam" id="NF005559">
    <property type="entry name" value="PRK07231.1"/>
    <property type="match status" value="1"/>
</dbReference>
<name>A0A1H8UYQ7_9EURY</name>
<dbReference type="PANTHER" id="PTHR42879">
    <property type="entry name" value="3-OXOACYL-(ACYL-CARRIER-PROTEIN) REDUCTASE"/>
    <property type="match status" value="1"/>
</dbReference>
<evidence type="ECO:0000313" key="3">
    <source>
        <dbReference type="Proteomes" id="UP000199126"/>
    </source>
</evidence>
<dbReference type="CDD" id="cd05233">
    <property type="entry name" value="SDR_c"/>
    <property type="match status" value="1"/>
</dbReference>
<reference evidence="3" key="1">
    <citation type="submission" date="2016-10" db="EMBL/GenBank/DDBJ databases">
        <authorList>
            <person name="Varghese N."/>
            <person name="Submissions S."/>
        </authorList>
    </citation>
    <scope>NUCLEOTIDE SEQUENCE [LARGE SCALE GENOMIC DNA]</scope>
    <source>
        <strain evidence="3">CGMCC 1.10121</strain>
    </source>
</reference>
<dbReference type="InterPro" id="IPR050259">
    <property type="entry name" value="SDR"/>
</dbReference>
<dbReference type="PRINTS" id="PR00080">
    <property type="entry name" value="SDRFAMILY"/>
</dbReference>
<dbReference type="RefSeq" id="WP_089826651.1">
    <property type="nucleotide sequence ID" value="NZ_FODV01000013.1"/>
</dbReference>
<dbReference type="Gene3D" id="3.40.50.720">
    <property type="entry name" value="NAD(P)-binding Rossmann-like Domain"/>
    <property type="match status" value="1"/>
</dbReference>
<keyword evidence="3" id="KW-1185">Reference proteome</keyword>
<sequence length="258" mass="27132">MDCNLTGKTALISGSGRGMGRASAEELARNGADVVINDIDEAVAEKTAADIRDLGVEAIGVPADVSDEAEVAAMVETATDELGSVDILVNNAGVGDAGPFLDEGYDGTFELNLDVHLHGALNCTREVVDGMVEQGYGKIINFTSIHTKNGVGMSPAYDVAKYSLLGLTKSLALELGREGIRVNAVAPGWANTRLTEGFSDAVTEQILNNNPLGRFAEPEEIADAVTFLAAPASDYVNGHELRIDGGQVPIDSWRLDSR</sequence>
<accession>A0A1H8UYQ7</accession>
<dbReference type="PANTHER" id="PTHR42879:SF2">
    <property type="entry name" value="3-OXOACYL-[ACYL-CARRIER-PROTEIN] REDUCTASE FABG"/>
    <property type="match status" value="1"/>
</dbReference>
<proteinExistence type="inferred from homology"/>
<organism evidence="2 3">
    <name type="scientific">Halogranum amylolyticum</name>
    <dbReference type="NCBI Taxonomy" id="660520"/>
    <lineage>
        <taxon>Archaea</taxon>
        <taxon>Methanobacteriati</taxon>
        <taxon>Methanobacteriota</taxon>
        <taxon>Stenosarchaea group</taxon>
        <taxon>Halobacteria</taxon>
        <taxon>Halobacteriales</taxon>
        <taxon>Haloferacaceae</taxon>
    </lineage>
</organism>
<dbReference type="EMBL" id="FODV01000013">
    <property type="protein sequence ID" value="SEP08296.1"/>
    <property type="molecule type" value="Genomic_DNA"/>
</dbReference>